<dbReference type="PANTHER" id="PTHR12526:SF637">
    <property type="entry name" value="GLYCOSYLTRANSFERASE EPSF-RELATED"/>
    <property type="match status" value="1"/>
</dbReference>
<accession>A0A388TEN6</accession>
<sequence>MLENINIEGSFLKILLLNYSDTGGGAAVAAVRLLAALRQRGVDADLGVVEKNTSQPSIICLKKDNLLKKILRRWRAYLLRFAFRTTNPILHSENKQTLLDIERINNSDYDLVHLHWVNYNALAIEDMAKIKKPLVWTLHDHWVFAGAEHYANIWENDERFMVGYTRANQPPTTKGLDICRWTWERKKKSWAKVKIDFIAPSNYEQNLFAQSALFKGGDNPSAVIPNIVPEDIFKPLAKFALRQKYGIPQDKKVIGFGALDISCEKSVKGGHLLLEALRKIPEPQDFHLVIFGRVDASFSRAVAMPLFSAGWVDKQNVLAELYNLCDVFVCPSVLENLPNVCLEALFCGVPVAAFATGGIPDIVEHRRTGYLARPFAAEDLAQGIAYCSAQAPRLSENSLLKAGQDFNNRAVLEKHISFYENVLKCRPGA</sequence>
<dbReference type="Pfam" id="PF13439">
    <property type="entry name" value="Glyco_transf_4"/>
    <property type="match status" value="1"/>
</dbReference>
<dbReference type="EMBL" id="BGZO01000003">
    <property type="protein sequence ID" value="GBR75512.1"/>
    <property type="molecule type" value="Genomic_DNA"/>
</dbReference>
<dbReference type="AlphaFoldDB" id="A0A388TEN6"/>
<dbReference type="Pfam" id="PF13692">
    <property type="entry name" value="Glyco_trans_1_4"/>
    <property type="match status" value="1"/>
</dbReference>
<keyword evidence="3" id="KW-1185">Reference proteome</keyword>
<evidence type="ECO:0000313" key="3">
    <source>
        <dbReference type="Proteomes" id="UP000275925"/>
    </source>
</evidence>
<comment type="caution">
    <text evidence="2">The sequence shown here is derived from an EMBL/GenBank/DDBJ whole genome shotgun (WGS) entry which is preliminary data.</text>
</comment>
<dbReference type="InterPro" id="IPR028098">
    <property type="entry name" value="Glyco_trans_4-like_N"/>
</dbReference>
<dbReference type="Gene3D" id="3.40.50.2000">
    <property type="entry name" value="Glycogen Phosphorylase B"/>
    <property type="match status" value="2"/>
</dbReference>
<dbReference type="GO" id="GO:0016740">
    <property type="term" value="F:transferase activity"/>
    <property type="evidence" value="ECO:0007669"/>
    <property type="project" value="UniProtKB-KW"/>
</dbReference>
<dbReference type="PANTHER" id="PTHR12526">
    <property type="entry name" value="GLYCOSYLTRANSFERASE"/>
    <property type="match status" value="1"/>
</dbReference>
<evidence type="ECO:0000259" key="1">
    <source>
        <dbReference type="Pfam" id="PF13439"/>
    </source>
</evidence>
<feature type="domain" description="Glycosyltransferase subfamily 4-like N-terminal" evidence="1">
    <location>
        <begin position="24"/>
        <end position="228"/>
    </location>
</feature>
<protein>
    <submittedName>
        <fullName evidence="2">Glycosyl transferase group 1</fullName>
    </submittedName>
</protein>
<proteinExistence type="predicted"/>
<evidence type="ECO:0000313" key="2">
    <source>
        <dbReference type="EMBL" id="GBR75512.1"/>
    </source>
</evidence>
<keyword evidence="2" id="KW-0808">Transferase</keyword>
<reference evidence="2 3" key="1">
    <citation type="journal article" date="2019" name="ISME J.">
        <title>Genome analyses of uncultured TG2/ZB3 bacteria in 'Margulisbacteria' specifically attached to ectosymbiotic spirochetes of protists in the termite gut.</title>
        <authorList>
            <person name="Utami Y.D."/>
            <person name="Kuwahara H."/>
            <person name="Igai K."/>
            <person name="Murakami T."/>
            <person name="Sugaya K."/>
            <person name="Morikawa T."/>
            <person name="Nagura Y."/>
            <person name="Yuki M."/>
            <person name="Deevong P."/>
            <person name="Inoue T."/>
            <person name="Kihara K."/>
            <person name="Lo N."/>
            <person name="Yamada A."/>
            <person name="Ohkuma M."/>
            <person name="Hongoh Y."/>
        </authorList>
    </citation>
    <scope>NUCLEOTIDE SEQUENCE [LARGE SCALE GENOMIC DNA]</scope>
    <source>
        <strain evidence="2">NkOx7-02</strain>
    </source>
</reference>
<name>A0A388TEN6_9BACT</name>
<gene>
    <name evidence="2" type="ORF">NO2_0179</name>
</gene>
<dbReference type="SUPFAM" id="SSF53756">
    <property type="entry name" value="UDP-Glycosyltransferase/glycogen phosphorylase"/>
    <property type="match status" value="1"/>
</dbReference>
<organism evidence="2 3">
    <name type="scientific">Candidatus Termititenax persephonae</name>
    <dbReference type="NCBI Taxonomy" id="2218525"/>
    <lineage>
        <taxon>Bacteria</taxon>
        <taxon>Bacillati</taxon>
        <taxon>Candidatus Margulisiibacteriota</taxon>
        <taxon>Candidatus Termititenacia</taxon>
        <taxon>Candidatus Termititenacales</taxon>
        <taxon>Candidatus Termititenacaceae</taxon>
        <taxon>Candidatus Termititenax</taxon>
    </lineage>
</organism>
<dbReference type="Proteomes" id="UP000275925">
    <property type="component" value="Unassembled WGS sequence"/>
</dbReference>